<feature type="compositionally biased region" description="Low complexity" evidence="8">
    <location>
        <begin position="7"/>
        <end position="27"/>
    </location>
</feature>
<evidence type="ECO:0000313" key="11">
    <source>
        <dbReference type="Proteomes" id="UP000198398"/>
    </source>
</evidence>
<keyword evidence="11" id="KW-1185">Reference proteome</keyword>
<dbReference type="UniPathway" id="UPA00077">
    <property type="reaction ID" value="UER00158"/>
</dbReference>
<dbReference type="CDD" id="cd00209">
    <property type="entry name" value="DHFR"/>
    <property type="match status" value="1"/>
</dbReference>
<organism evidence="10 11">
    <name type="scientific">Brachybacterium avium</name>
    <dbReference type="NCBI Taxonomy" id="2017485"/>
    <lineage>
        <taxon>Bacteria</taxon>
        <taxon>Bacillati</taxon>
        <taxon>Actinomycetota</taxon>
        <taxon>Actinomycetes</taxon>
        <taxon>Micrococcales</taxon>
        <taxon>Dermabacteraceae</taxon>
        <taxon>Brachybacterium</taxon>
    </lineage>
</organism>
<comment type="similarity">
    <text evidence="2 7">Belongs to the dihydrofolate reductase family.</text>
</comment>
<dbReference type="KEGG" id="brv:CFK39_07135"/>
<accession>A0A220UCK4</accession>
<evidence type="ECO:0000313" key="10">
    <source>
        <dbReference type="EMBL" id="ASK65646.1"/>
    </source>
</evidence>
<dbReference type="InterPro" id="IPR001796">
    <property type="entry name" value="DHFR_dom"/>
</dbReference>
<dbReference type="Proteomes" id="UP000198398">
    <property type="component" value="Chromosome"/>
</dbReference>
<keyword evidence="5" id="KW-0521">NADP</keyword>
<evidence type="ECO:0000256" key="8">
    <source>
        <dbReference type="SAM" id="MobiDB-lite"/>
    </source>
</evidence>
<evidence type="ECO:0000256" key="2">
    <source>
        <dbReference type="ARBA" id="ARBA00009539"/>
    </source>
</evidence>
<evidence type="ECO:0000256" key="3">
    <source>
        <dbReference type="ARBA" id="ARBA00012856"/>
    </source>
</evidence>
<dbReference type="InterPro" id="IPR017925">
    <property type="entry name" value="DHFR_CS"/>
</dbReference>
<protein>
    <recommendedName>
        <fullName evidence="3">dihydrofolate reductase</fullName>
        <ecNumber evidence="3">1.5.1.3</ecNumber>
    </recommendedName>
</protein>
<evidence type="ECO:0000259" key="9">
    <source>
        <dbReference type="PROSITE" id="PS51330"/>
    </source>
</evidence>
<dbReference type="GO" id="GO:0046655">
    <property type="term" value="P:folic acid metabolic process"/>
    <property type="evidence" value="ECO:0007669"/>
    <property type="project" value="TreeGrafter"/>
</dbReference>
<keyword evidence="6" id="KW-0560">Oxidoreductase</keyword>
<feature type="region of interest" description="Disordered" evidence="8">
    <location>
        <begin position="1"/>
        <end position="27"/>
    </location>
</feature>
<dbReference type="AlphaFoldDB" id="A0A220UCK4"/>
<dbReference type="OrthoDB" id="9804315at2"/>
<evidence type="ECO:0000256" key="5">
    <source>
        <dbReference type="ARBA" id="ARBA00022857"/>
    </source>
</evidence>
<dbReference type="PRINTS" id="PR00070">
    <property type="entry name" value="DHFR"/>
</dbReference>
<evidence type="ECO:0000256" key="6">
    <source>
        <dbReference type="ARBA" id="ARBA00023002"/>
    </source>
</evidence>
<sequence>MSGTDGTAPAAPTPLASTPAASTPAASSTPRIGLIWAQARGGVIGADGTMPWRLPEDLRHFSRTTTGSPVVMGRRTWESFPPKFRPLPGRTNVVITRDDAFAADGAVRARDLEDALGLARAALTAAAHRLPDGPAVGADDSPAGGPAGDAGAGPADRPARDAMIWVVGGGRVYREAMDRADLLVVTEIDLAVEGDTTAPAIPDGFSPEDPDPAWCGSRTGLRYRILRYRR</sequence>
<feature type="compositionally biased region" description="Low complexity" evidence="8">
    <location>
        <begin position="131"/>
        <end position="144"/>
    </location>
</feature>
<comment type="pathway">
    <text evidence="1">Cofactor biosynthesis; tetrahydrofolate biosynthesis; 5,6,7,8-tetrahydrofolate from 7,8-dihydrofolate: step 1/1.</text>
</comment>
<dbReference type="Pfam" id="PF00186">
    <property type="entry name" value="DHFR_1"/>
    <property type="match status" value="2"/>
</dbReference>
<gene>
    <name evidence="10" type="ORF">CFK39_07135</name>
</gene>
<feature type="domain" description="DHFR" evidence="9">
    <location>
        <begin position="31"/>
        <end position="230"/>
    </location>
</feature>
<dbReference type="PROSITE" id="PS51330">
    <property type="entry name" value="DHFR_2"/>
    <property type="match status" value="1"/>
</dbReference>
<feature type="region of interest" description="Disordered" evidence="8">
    <location>
        <begin position="131"/>
        <end position="156"/>
    </location>
</feature>
<dbReference type="InterPro" id="IPR012259">
    <property type="entry name" value="DHFR"/>
</dbReference>
<dbReference type="PANTHER" id="PTHR48069">
    <property type="entry name" value="DIHYDROFOLATE REDUCTASE"/>
    <property type="match status" value="1"/>
</dbReference>
<name>A0A220UCK4_9MICO</name>
<dbReference type="SUPFAM" id="SSF53597">
    <property type="entry name" value="Dihydrofolate reductase-like"/>
    <property type="match status" value="1"/>
</dbReference>
<dbReference type="Gene3D" id="3.40.430.10">
    <property type="entry name" value="Dihydrofolate Reductase, subunit A"/>
    <property type="match status" value="1"/>
</dbReference>
<evidence type="ECO:0000256" key="7">
    <source>
        <dbReference type="RuleBase" id="RU004474"/>
    </source>
</evidence>
<evidence type="ECO:0000256" key="1">
    <source>
        <dbReference type="ARBA" id="ARBA00004903"/>
    </source>
</evidence>
<proteinExistence type="inferred from homology"/>
<dbReference type="EMBL" id="CP022316">
    <property type="protein sequence ID" value="ASK65646.1"/>
    <property type="molecule type" value="Genomic_DNA"/>
</dbReference>
<dbReference type="PANTHER" id="PTHR48069:SF3">
    <property type="entry name" value="DIHYDROFOLATE REDUCTASE"/>
    <property type="match status" value="1"/>
</dbReference>
<dbReference type="GO" id="GO:0005829">
    <property type="term" value="C:cytosol"/>
    <property type="evidence" value="ECO:0007669"/>
    <property type="project" value="TreeGrafter"/>
</dbReference>
<keyword evidence="4" id="KW-0554">One-carbon metabolism</keyword>
<dbReference type="GO" id="GO:0046452">
    <property type="term" value="P:dihydrofolate metabolic process"/>
    <property type="evidence" value="ECO:0007669"/>
    <property type="project" value="TreeGrafter"/>
</dbReference>
<dbReference type="GO" id="GO:0004146">
    <property type="term" value="F:dihydrofolate reductase activity"/>
    <property type="evidence" value="ECO:0007669"/>
    <property type="project" value="UniProtKB-EC"/>
</dbReference>
<dbReference type="EC" id="1.5.1.3" evidence="3"/>
<evidence type="ECO:0000256" key="4">
    <source>
        <dbReference type="ARBA" id="ARBA00022563"/>
    </source>
</evidence>
<dbReference type="PROSITE" id="PS00075">
    <property type="entry name" value="DHFR_1"/>
    <property type="match status" value="1"/>
</dbReference>
<dbReference type="GO" id="GO:0050661">
    <property type="term" value="F:NADP binding"/>
    <property type="evidence" value="ECO:0007669"/>
    <property type="project" value="InterPro"/>
</dbReference>
<dbReference type="InterPro" id="IPR024072">
    <property type="entry name" value="DHFR-like_dom_sf"/>
</dbReference>
<dbReference type="GO" id="GO:0006730">
    <property type="term" value="P:one-carbon metabolic process"/>
    <property type="evidence" value="ECO:0007669"/>
    <property type="project" value="UniProtKB-KW"/>
</dbReference>
<reference evidence="11" key="1">
    <citation type="submission" date="2017-07" db="EMBL/GenBank/DDBJ databases">
        <title>Brachybacterium sp. VR2415.</title>
        <authorList>
            <person name="Tak E.J."/>
            <person name="Bae J.-W."/>
        </authorList>
    </citation>
    <scope>NUCLEOTIDE SEQUENCE [LARGE SCALE GENOMIC DNA]</scope>
    <source>
        <strain evidence="11">VR2415</strain>
    </source>
</reference>
<dbReference type="RefSeq" id="WP_089064887.1">
    <property type="nucleotide sequence ID" value="NZ_CP022316.1"/>
</dbReference>
<dbReference type="GO" id="GO:0046654">
    <property type="term" value="P:tetrahydrofolate biosynthetic process"/>
    <property type="evidence" value="ECO:0007669"/>
    <property type="project" value="UniProtKB-UniPathway"/>
</dbReference>